<sequence>MKTVLTIAGSDSSGGAGIQADLKTFEAFGVFGCSALTVLTAQNTKGVTNIQEVPASFVKEQIQTVLDDLDISAIKIGMLFSNEIINTVKESIKDLNIPIVFDPVFISKAGSKLLNNDAIENLKTLFEYVDIITPNLFEAKELFDYDILNEKSLEVISKLPCKVVIKNNKITKDNEVLSLDTLFEKKNKKVFYTKLIDTTNTHGTGCSFSSAIAANLALGKSIEEAIKTAKDFIYYAVKNAPNIGHGMGPISHKKGIECLVKQKDFT</sequence>
<dbReference type="Proteomes" id="UP000290191">
    <property type="component" value="Unassembled WGS sequence"/>
</dbReference>
<name>A0A4Q0XUL6_9BACT</name>
<evidence type="ECO:0000313" key="8">
    <source>
        <dbReference type="EMBL" id="RXJ61257.1"/>
    </source>
</evidence>
<evidence type="ECO:0000256" key="3">
    <source>
        <dbReference type="ARBA" id="ARBA00022679"/>
    </source>
</evidence>
<dbReference type="PANTHER" id="PTHR20858">
    <property type="entry name" value="PHOSPHOMETHYLPYRIMIDINE KINASE"/>
    <property type="match status" value="1"/>
</dbReference>
<dbReference type="Gene3D" id="3.40.1190.20">
    <property type="match status" value="1"/>
</dbReference>
<keyword evidence="6" id="KW-0067">ATP-binding</keyword>
<dbReference type="GO" id="GO:0009229">
    <property type="term" value="P:thiamine diphosphate biosynthetic process"/>
    <property type="evidence" value="ECO:0007669"/>
    <property type="project" value="UniProtKB-UniPathway"/>
</dbReference>
<dbReference type="GO" id="GO:0005829">
    <property type="term" value="C:cytosol"/>
    <property type="evidence" value="ECO:0007669"/>
    <property type="project" value="TreeGrafter"/>
</dbReference>
<keyword evidence="3" id="KW-0808">Transferase</keyword>
<keyword evidence="5 8" id="KW-0418">Kinase</keyword>
<evidence type="ECO:0000256" key="5">
    <source>
        <dbReference type="ARBA" id="ARBA00022777"/>
    </source>
</evidence>
<dbReference type="CDD" id="cd01169">
    <property type="entry name" value="HMPP_kinase"/>
    <property type="match status" value="1"/>
</dbReference>
<dbReference type="OrthoDB" id="9810880at2"/>
<dbReference type="PANTHER" id="PTHR20858:SF17">
    <property type="entry name" value="HYDROXYMETHYLPYRIMIDINE_PHOSPHOMETHYLPYRIMIDINE KINASE THI20-RELATED"/>
    <property type="match status" value="1"/>
</dbReference>
<evidence type="ECO:0000256" key="6">
    <source>
        <dbReference type="ARBA" id="ARBA00022840"/>
    </source>
</evidence>
<comment type="caution">
    <text evidence="8">The sequence shown here is derived from an EMBL/GenBank/DDBJ whole genome shotgun (WGS) entry which is preliminary data.</text>
</comment>
<keyword evidence="4" id="KW-0547">Nucleotide-binding</keyword>
<evidence type="ECO:0000313" key="9">
    <source>
        <dbReference type="Proteomes" id="UP000290191"/>
    </source>
</evidence>
<dbReference type="FunFam" id="3.40.1190.20:FF:000003">
    <property type="entry name" value="Phosphomethylpyrimidine kinase ThiD"/>
    <property type="match status" value="1"/>
</dbReference>
<dbReference type="InterPro" id="IPR029056">
    <property type="entry name" value="Ribokinase-like"/>
</dbReference>
<reference evidence="8 9" key="1">
    <citation type="submission" date="2017-10" db="EMBL/GenBank/DDBJ databases">
        <title>Genomics of the genus Arcobacter.</title>
        <authorList>
            <person name="Perez-Cataluna A."/>
            <person name="Figueras M.J."/>
        </authorList>
    </citation>
    <scope>NUCLEOTIDE SEQUENCE [LARGE SCALE GENOMIC DNA]</scope>
    <source>
        <strain evidence="8 9">DSM 24636</strain>
    </source>
</reference>
<dbReference type="SUPFAM" id="SSF53613">
    <property type="entry name" value="Ribokinase-like"/>
    <property type="match status" value="1"/>
</dbReference>
<dbReference type="Pfam" id="PF08543">
    <property type="entry name" value="Phos_pyr_kin"/>
    <property type="match status" value="1"/>
</dbReference>
<comment type="pathway">
    <text evidence="1">Cofactor biosynthesis; thiamine diphosphate biosynthesis.</text>
</comment>
<evidence type="ECO:0000256" key="4">
    <source>
        <dbReference type="ARBA" id="ARBA00022741"/>
    </source>
</evidence>
<dbReference type="EC" id="2.7.1.49" evidence="2"/>
<evidence type="ECO:0000259" key="7">
    <source>
        <dbReference type="Pfam" id="PF08543"/>
    </source>
</evidence>
<evidence type="ECO:0000256" key="1">
    <source>
        <dbReference type="ARBA" id="ARBA00004948"/>
    </source>
</evidence>
<dbReference type="UniPathway" id="UPA00060">
    <property type="reaction ID" value="UER00138"/>
</dbReference>
<dbReference type="AlphaFoldDB" id="A0A4Q0XUL6"/>
<dbReference type="STRING" id="877500.GCA_000935065_00255"/>
<dbReference type="GO" id="GO:0009228">
    <property type="term" value="P:thiamine biosynthetic process"/>
    <property type="evidence" value="ECO:0007669"/>
    <property type="project" value="InterPro"/>
</dbReference>
<dbReference type="GO" id="GO:0008972">
    <property type="term" value="F:phosphomethylpyrimidine kinase activity"/>
    <property type="evidence" value="ECO:0007669"/>
    <property type="project" value="InterPro"/>
</dbReference>
<dbReference type="NCBIfam" id="TIGR00097">
    <property type="entry name" value="HMP-P_kinase"/>
    <property type="match status" value="1"/>
</dbReference>
<dbReference type="InterPro" id="IPR004399">
    <property type="entry name" value="HMP/HMP-P_kinase_dom"/>
</dbReference>
<dbReference type="GO" id="GO:0008902">
    <property type="term" value="F:hydroxymethylpyrimidine kinase activity"/>
    <property type="evidence" value="ECO:0007669"/>
    <property type="project" value="UniProtKB-EC"/>
</dbReference>
<dbReference type="InterPro" id="IPR013749">
    <property type="entry name" value="PM/HMP-P_kinase-1"/>
</dbReference>
<dbReference type="GO" id="GO:0005524">
    <property type="term" value="F:ATP binding"/>
    <property type="evidence" value="ECO:0007669"/>
    <property type="project" value="UniProtKB-KW"/>
</dbReference>
<protein>
    <recommendedName>
        <fullName evidence="2">hydroxymethylpyrimidine kinase</fullName>
        <ecNumber evidence="2">2.7.1.49</ecNumber>
    </recommendedName>
</protein>
<accession>A0A4Q0XUL6</accession>
<proteinExistence type="predicted"/>
<gene>
    <name evidence="8" type="primary">thiD</name>
    <name evidence="8" type="ORF">CRV06_14265</name>
</gene>
<dbReference type="EMBL" id="PDKO01000018">
    <property type="protein sequence ID" value="RXJ61257.1"/>
    <property type="molecule type" value="Genomic_DNA"/>
</dbReference>
<dbReference type="RefSeq" id="WP_129082990.1">
    <property type="nucleotide sequence ID" value="NZ_CP041070.1"/>
</dbReference>
<evidence type="ECO:0000256" key="2">
    <source>
        <dbReference type="ARBA" id="ARBA00012135"/>
    </source>
</evidence>
<keyword evidence="9" id="KW-1185">Reference proteome</keyword>
<organism evidence="8 9">
    <name type="scientific">Halarcobacter anaerophilus</name>
    <dbReference type="NCBI Taxonomy" id="877500"/>
    <lineage>
        <taxon>Bacteria</taxon>
        <taxon>Pseudomonadati</taxon>
        <taxon>Campylobacterota</taxon>
        <taxon>Epsilonproteobacteria</taxon>
        <taxon>Campylobacterales</taxon>
        <taxon>Arcobacteraceae</taxon>
        <taxon>Halarcobacter</taxon>
    </lineage>
</organism>
<feature type="domain" description="Pyridoxamine kinase/Phosphomethylpyrimidine kinase" evidence="7">
    <location>
        <begin position="11"/>
        <end position="250"/>
    </location>
</feature>